<sequence>MSYENEMCQYMECKNQATGSTTIRLYGFKITIYNCDKHKQNSLNLYDKWLKGRI</sequence>
<dbReference type="EMBL" id="LR216287">
    <property type="protein sequence ID" value="VFJ13599.1"/>
    <property type="molecule type" value="Genomic_DNA"/>
</dbReference>
<evidence type="ECO:0000313" key="2">
    <source>
        <dbReference type="Proteomes" id="UP000294299"/>
    </source>
</evidence>
<organism evidence="1 2">
    <name type="scientific">Candidatus Nitrosocosmicus franklandianus</name>
    <dbReference type="NCBI Taxonomy" id="1798806"/>
    <lineage>
        <taxon>Archaea</taxon>
        <taxon>Nitrososphaerota</taxon>
        <taxon>Nitrososphaeria</taxon>
        <taxon>Nitrososphaerales</taxon>
        <taxon>Nitrososphaeraceae</taxon>
        <taxon>Candidatus Nitrosocosmicus</taxon>
    </lineage>
</organism>
<dbReference type="AlphaFoldDB" id="A0A484I785"/>
<name>A0A484I785_9ARCH</name>
<dbReference type="KEGG" id="nfn:NFRAN_1277"/>
<evidence type="ECO:0000313" key="1">
    <source>
        <dbReference type="EMBL" id="VFJ13599.1"/>
    </source>
</evidence>
<dbReference type="Proteomes" id="UP000294299">
    <property type="component" value="Chromosome NFRAN"/>
</dbReference>
<reference evidence="1 2" key="1">
    <citation type="submission" date="2019-02" db="EMBL/GenBank/DDBJ databases">
        <authorList>
            <person name="Lehtovirta-Morley E L."/>
        </authorList>
    </citation>
    <scope>NUCLEOTIDE SEQUENCE [LARGE SCALE GENOMIC DNA]</scope>
    <source>
        <strain evidence="1">NFRAN1</strain>
    </source>
</reference>
<gene>
    <name evidence="1" type="ORF">NFRAN_1277</name>
</gene>
<accession>A0A484I785</accession>
<protein>
    <submittedName>
        <fullName evidence="1">Uncharacterized protein</fullName>
    </submittedName>
</protein>
<proteinExistence type="predicted"/>
<keyword evidence="2" id="KW-1185">Reference proteome</keyword>